<dbReference type="OrthoDB" id="429932at2759"/>
<dbReference type="CDD" id="cd00782">
    <property type="entry name" value="MutL_Trans"/>
    <property type="match status" value="1"/>
</dbReference>
<dbReference type="GO" id="GO:0140664">
    <property type="term" value="F:ATP-dependent DNA damage sensor activity"/>
    <property type="evidence" value="ECO:0007669"/>
    <property type="project" value="InterPro"/>
</dbReference>
<dbReference type="PANTHER" id="PTHR10073">
    <property type="entry name" value="DNA MISMATCH REPAIR PROTEIN MLH, PMS, MUTL"/>
    <property type="match status" value="1"/>
</dbReference>
<dbReference type="PROSITE" id="PS00058">
    <property type="entry name" value="DNA_MISMATCH_REPAIR_1"/>
    <property type="match status" value="1"/>
</dbReference>
<feature type="domain" description="DNA mismatch repair protein S5" evidence="5">
    <location>
        <begin position="127"/>
        <end position="258"/>
    </location>
</feature>
<dbReference type="GO" id="GO:0006298">
    <property type="term" value="P:mismatch repair"/>
    <property type="evidence" value="ECO:0007669"/>
    <property type="project" value="InterPro"/>
</dbReference>
<dbReference type="EMBL" id="AGSI01000003">
    <property type="protein sequence ID" value="EIE26083.1"/>
    <property type="molecule type" value="Genomic_DNA"/>
</dbReference>
<evidence type="ECO:0008006" key="8">
    <source>
        <dbReference type="Google" id="ProtNLM"/>
    </source>
</evidence>
<keyword evidence="7" id="KW-1185">Reference proteome</keyword>
<dbReference type="SMART" id="SM00853">
    <property type="entry name" value="MutL_C"/>
    <property type="match status" value="1"/>
</dbReference>
<dbReference type="STRING" id="574566.I0Z614"/>
<dbReference type="InterPro" id="IPR042120">
    <property type="entry name" value="MutL_C_dimsub"/>
</dbReference>
<dbReference type="Gene3D" id="3.30.1370.100">
    <property type="entry name" value="MutL, C-terminal domain, regulatory subdomain"/>
    <property type="match status" value="1"/>
</dbReference>
<feature type="region of interest" description="Disordered" evidence="3">
    <location>
        <begin position="639"/>
        <end position="664"/>
    </location>
</feature>
<dbReference type="Gene3D" id="3.30.1540.20">
    <property type="entry name" value="MutL, C-terminal domain, dimerisation subdomain"/>
    <property type="match status" value="1"/>
</dbReference>
<dbReference type="Gene3D" id="3.30.565.10">
    <property type="entry name" value="Histidine kinase-like ATPase, C-terminal domain"/>
    <property type="match status" value="1"/>
</dbReference>
<dbReference type="InterPro" id="IPR014721">
    <property type="entry name" value="Ribsml_uS5_D2-typ_fold_subgr"/>
</dbReference>
<evidence type="ECO:0000256" key="1">
    <source>
        <dbReference type="ARBA" id="ARBA00006082"/>
    </source>
</evidence>
<dbReference type="GeneID" id="17044087"/>
<dbReference type="SMART" id="SM01340">
    <property type="entry name" value="DNA_mis_repair"/>
    <property type="match status" value="1"/>
</dbReference>
<evidence type="ECO:0000313" key="6">
    <source>
        <dbReference type="EMBL" id="EIE26083.1"/>
    </source>
</evidence>
<dbReference type="PANTHER" id="PTHR10073:SF47">
    <property type="entry name" value="DNA MISMATCH REPAIR PROTEIN MLH3"/>
    <property type="match status" value="1"/>
</dbReference>
<dbReference type="Pfam" id="PF01119">
    <property type="entry name" value="DNA_mis_repair"/>
    <property type="match status" value="1"/>
</dbReference>
<dbReference type="Pfam" id="PF08676">
    <property type="entry name" value="MutL_C"/>
    <property type="match status" value="1"/>
</dbReference>
<feature type="compositionally biased region" description="Low complexity" evidence="3">
    <location>
        <begin position="779"/>
        <end position="789"/>
    </location>
</feature>
<evidence type="ECO:0000259" key="5">
    <source>
        <dbReference type="SMART" id="SM01340"/>
    </source>
</evidence>
<dbReference type="RefSeq" id="XP_005650627.1">
    <property type="nucleotide sequence ID" value="XM_005650570.1"/>
</dbReference>
<evidence type="ECO:0000256" key="2">
    <source>
        <dbReference type="ARBA" id="ARBA00022763"/>
    </source>
</evidence>
<comment type="caution">
    <text evidence="6">The sequence shown here is derived from an EMBL/GenBank/DDBJ whole genome shotgun (WGS) entry which is preliminary data.</text>
</comment>
<evidence type="ECO:0000313" key="7">
    <source>
        <dbReference type="Proteomes" id="UP000007264"/>
    </source>
</evidence>
<reference evidence="6 7" key="1">
    <citation type="journal article" date="2012" name="Genome Biol.">
        <title>The genome of the polar eukaryotic microalga coccomyxa subellipsoidea reveals traits of cold adaptation.</title>
        <authorList>
            <person name="Blanc G."/>
            <person name="Agarkova I."/>
            <person name="Grimwood J."/>
            <person name="Kuo A."/>
            <person name="Brueggeman A."/>
            <person name="Dunigan D."/>
            <person name="Gurnon J."/>
            <person name="Ladunga I."/>
            <person name="Lindquist E."/>
            <person name="Lucas S."/>
            <person name="Pangilinan J."/>
            <person name="Proschold T."/>
            <person name="Salamov A."/>
            <person name="Schmutz J."/>
            <person name="Weeks D."/>
            <person name="Yamada T."/>
            <person name="Claverie J.M."/>
            <person name="Grigoriev I."/>
            <person name="Van Etten J."/>
            <person name="Lomsadze A."/>
            <person name="Borodovsky M."/>
        </authorList>
    </citation>
    <scope>NUCLEOTIDE SEQUENCE [LARGE SCALE GENOMIC DNA]</scope>
    <source>
        <strain evidence="6 7">C-169</strain>
    </source>
</reference>
<evidence type="ECO:0000256" key="3">
    <source>
        <dbReference type="SAM" id="MobiDB-lite"/>
    </source>
</evidence>
<feature type="region of interest" description="Disordered" evidence="3">
    <location>
        <begin position="703"/>
        <end position="789"/>
    </location>
</feature>
<protein>
    <recommendedName>
        <fullName evidence="8">MutL C-terminal dimerisation domain-containing protein</fullName>
    </recommendedName>
</protein>
<dbReference type="InterPro" id="IPR013507">
    <property type="entry name" value="DNA_mismatch_S5_2-like"/>
</dbReference>
<dbReference type="SUPFAM" id="SSF55874">
    <property type="entry name" value="ATPase domain of HSP90 chaperone/DNA topoisomerase II/histidine kinase"/>
    <property type="match status" value="1"/>
</dbReference>
<organism evidence="6 7">
    <name type="scientific">Coccomyxa subellipsoidea (strain C-169)</name>
    <name type="common">Green microalga</name>
    <dbReference type="NCBI Taxonomy" id="574566"/>
    <lineage>
        <taxon>Eukaryota</taxon>
        <taxon>Viridiplantae</taxon>
        <taxon>Chlorophyta</taxon>
        <taxon>core chlorophytes</taxon>
        <taxon>Trebouxiophyceae</taxon>
        <taxon>Trebouxiophyceae incertae sedis</taxon>
        <taxon>Coccomyxaceae</taxon>
        <taxon>Coccomyxa</taxon>
        <taxon>Coccomyxa subellipsoidea</taxon>
    </lineage>
</organism>
<dbReference type="Gene3D" id="3.30.230.10">
    <property type="match status" value="1"/>
</dbReference>
<feature type="region of interest" description="Disordered" evidence="3">
    <location>
        <begin position="351"/>
        <end position="372"/>
    </location>
</feature>
<proteinExistence type="inferred from homology"/>
<dbReference type="InterPro" id="IPR042121">
    <property type="entry name" value="MutL_C_regsub"/>
</dbReference>
<dbReference type="InterPro" id="IPR036890">
    <property type="entry name" value="HATPase_C_sf"/>
</dbReference>
<dbReference type="InterPro" id="IPR020568">
    <property type="entry name" value="Ribosomal_Su5_D2-typ_SF"/>
</dbReference>
<dbReference type="GO" id="GO:0032300">
    <property type="term" value="C:mismatch repair complex"/>
    <property type="evidence" value="ECO:0007669"/>
    <property type="project" value="InterPro"/>
</dbReference>
<name>I0Z614_COCSC</name>
<feature type="region of interest" description="Disordered" evidence="3">
    <location>
        <begin position="599"/>
        <end position="627"/>
    </location>
</feature>
<dbReference type="eggNOG" id="KOG1977">
    <property type="taxonomic scope" value="Eukaryota"/>
</dbReference>
<dbReference type="InterPro" id="IPR014790">
    <property type="entry name" value="MutL_C"/>
</dbReference>
<accession>I0Z614</accession>
<sequence length="1051" mass="111322">MTQGLITLGFRGEALASLAEAACLEITSKARGAFETHTKLLQGGRVLKEGLALEQRIKQGTRVTVRDLFFNKPVRRKHLIGAGIKKEVDDCREHILRLALPRSNVGFTFVDSMRHDVLLCLKRGRTERDVLPLVFGQRLVQCGACHDGPIKAELYICNPLEGFASKARQYMYVNGRYVSGDAASKLLNDLFQQLLQDLNRRGCEQQGRLRRFPAFICHISCPPGLPDVTARPDKTAVQFTDWTPVLSAVRGAAMQAWHEFAPLWLLTPRPASAPAQPSATQPRESLAAVGSQGGASCAAAEGMSAVQRAKAASCGAAVAAGGRDRAEHRAAKRVRFSLDAEIDTARMGMESAPGGPLRTQEGPAEPAHGSAWMRSGSLQDASEAAWLDVSQGDASRAAIPALSWLHSSDWDGQPTHCWSENAAEEAQQAEVGVSDPEGASMAGVRGSFEGPDSGIGPSGFPQSPSTAAFAAQLPHSPTLPSPARYSPEDFIASPSAPAGSTERQWQPQLGFRVQRRPCGPSLAPEGRRNVAGCSMTDQIQSPSSSAGLNGEPLWPADAQMASASGQSMDSALAEWMERDDEECETLAAALCRADEAAQLPAGHSEGPSLSNQQQQQQKQLGRAERSAEADIADLLEGCVANRRPPAGRQRASSAPPHHRSRMRAAHTNPLASLCSSGRGLTSLHDPPANHAACGQPGISMEECQAKEGSGRRQSASTVPAKRRGKRGSQTVSGVCSRPGLAMAPKRQQRHPDAGSEPLSEANLTHNSAPEGGRAEEAGRNSCASGGSGASAAVQGGTLADLLREWVNPACASSQRQVPDLAGLACGNLLGLVPASITKKALAAARPLRQVDRKFIPLVCGSQLAIMDQHAADERVQLEHLQDQVVGAGGVPVATHSCTLSPPQPLDISAAEQHTLDRFNDILEAWGWHWDIPGACTIESAAAHGGARLTHAAVVLGTPLNGVELQTFLHQLESTGGSAKVPPGVLRVLASKACHSAIRFGDVLDIDQCERLLENLKSTRAWHCCAHGRPTVAPLVDVTALHRVIALRGCAS</sequence>
<feature type="domain" description="MutL C-terminal dimerisation" evidence="4">
    <location>
        <begin position="846"/>
        <end position="1003"/>
    </location>
</feature>
<dbReference type="InterPro" id="IPR038973">
    <property type="entry name" value="MutL/Mlh/Pms-like"/>
</dbReference>
<dbReference type="KEGG" id="csl:COCSUDRAFT_40245"/>
<dbReference type="GO" id="GO:0005524">
    <property type="term" value="F:ATP binding"/>
    <property type="evidence" value="ECO:0007669"/>
    <property type="project" value="InterPro"/>
</dbReference>
<dbReference type="SUPFAM" id="SSF118116">
    <property type="entry name" value="DNA mismatch repair protein MutL"/>
    <property type="match status" value="1"/>
</dbReference>
<feature type="region of interest" description="Disordered" evidence="3">
    <location>
        <begin position="456"/>
        <end position="480"/>
    </location>
</feature>
<dbReference type="SUPFAM" id="SSF54211">
    <property type="entry name" value="Ribosomal protein S5 domain 2-like"/>
    <property type="match status" value="1"/>
</dbReference>
<dbReference type="Proteomes" id="UP000007264">
    <property type="component" value="Unassembled WGS sequence"/>
</dbReference>
<keyword evidence="2" id="KW-0227">DNA damage</keyword>
<gene>
    <name evidence="6" type="ORF">COCSUDRAFT_40245</name>
</gene>
<dbReference type="AlphaFoldDB" id="I0Z614"/>
<comment type="similarity">
    <text evidence="1">Belongs to the DNA mismatch repair MutL/HexB family.</text>
</comment>
<dbReference type="GO" id="GO:0016887">
    <property type="term" value="F:ATP hydrolysis activity"/>
    <property type="evidence" value="ECO:0007669"/>
    <property type="project" value="InterPro"/>
</dbReference>
<dbReference type="GO" id="GO:0030983">
    <property type="term" value="F:mismatched DNA binding"/>
    <property type="evidence" value="ECO:0007669"/>
    <property type="project" value="InterPro"/>
</dbReference>
<dbReference type="InterPro" id="IPR037198">
    <property type="entry name" value="MutL_C_sf"/>
</dbReference>
<evidence type="ECO:0000259" key="4">
    <source>
        <dbReference type="SMART" id="SM00853"/>
    </source>
</evidence>
<dbReference type="InterPro" id="IPR014762">
    <property type="entry name" value="DNA_mismatch_repair_CS"/>
</dbReference>